<proteinExistence type="predicted"/>
<evidence type="ECO:0000313" key="2">
    <source>
        <dbReference type="EMBL" id="THW84892.1"/>
    </source>
</evidence>
<dbReference type="InterPro" id="IPR032675">
    <property type="entry name" value="LRR_dom_sf"/>
</dbReference>
<reference evidence="2 3" key="1">
    <citation type="submission" date="2018-10" db="EMBL/GenBank/DDBJ databases">
        <title>Fifty Aureobasidium pullulans genomes reveal a recombining polyextremotolerant generalist.</title>
        <authorList>
            <person name="Gostincar C."/>
            <person name="Turk M."/>
            <person name="Zajc J."/>
            <person name="Gunde-Cimerman N."/>
        </authorList>
    </citation>
    <scope>NUCLEOTIDE SEQUENCE [LARGE SCALE GENOMIC DNA]</scope>
    <source>
        <strain evidence="2 3">EXF-10507</strain>
    </source>
</reference>
<sequence>MHSHFIFHNIFSIMDEEDIRDNAPRAEHQLSSPPSSLVLDGNITDVVESTVPVPANNDLAMVDAENTATAQHMSITSSAALDVAGYNLDKKSKQAPFEKLPNELRHIIIGYIGVNKSLYNAVRVNKAWFDSLIDHLWYKPGWGALLRAAEGRRQFYADKIRIFELNGYGPAGFQNRKPVHWSQVKPVGWSQVFPAVRLPNLQKLVFDGPCDPPDEFMCHLLEPTLVSVEFRSSFDVSPSVLEALQNCPRLRHLVFQDRVVVFDLDPFIDFITNHSCMTSIKFGERIYTTDPLVDRSNKIYAHLLRLSRFSSLSLGKEIDQPDAEEIMNMVGQPPVPDHNLVSLSISGHQLALSMYLSIATQTLRTLAVKLLEDHQNGLCIQISRLINLTELRLDMDFAQTLPPAEFNALTHLSKLEVLKIFSRYDCEVAASMDWLTNEHFNQWIMNFPHLHDLKLVWDNEHLTESAMLAVASHCRKLERCTLGWKQDLDAWKSCTSGTVLFPHLKHLGLRDLEDLPNMNEEHRVAQALPYLELLFELAPRLERLELQKKDDDHCKTTHAFQIAIKEIGGNDCGEYSSFYWKFSKEMVEKYKDEKYKDEKDKDEKHRDENHKDDEHS</sequence>
<name>A0A4S9AX76_AURPU</name>
<dbReference type="AlphaFoldDB" id="A0A4S9AX76"/>
<organism evidence="2 3">
    <name type="scientific">Aureobasidium pullulans</name>
    <name type="common">Black yeast</name>
    <name type="synonym">Pullularia pullulans</name>
    <dbReference type="NCBI Taxonomy" id="5580"/>
    <lineage>
        <taxon>Eukaryota</taxon>
        <taxon>Fungi</taxon>
        <taxon>Dikarya</taxon>
        <taxon>Ascomycota</taxon>
        <taxon>Pezizomycotina</taxon>
        <taxon>Dothideomycetes</taxon>
        <taxon>Dothideomycetidae</taxon>
        <taxon>Dothideales</taxon>
        <taxon>Saccotheciaceae</taxon>
        <taxon>Aureobasidium</taxon>
    </lineage>
</organism>
<feature type="region of interest" description="Disordered" evidence="1">
    <location>
        <begin position="593"/>
        <end position="616"/>
    </location>
</feature>
<evidence type="ECO:0008006" key="4">
    <source>
        <dbReference type="Google" id="ProtNLM"/>
    </source>
</evidence>
<dbReference type="SUPFAM" id="SSF52047">
    <property type="entry name" value="RNI-like"/>
    <property type="match status" value="1"/>
</dbReference>
<evidence type="ECO:0000313" key="3">
    <source>
        <dbReference type="Proteomes" id="UP000304928"/>
    </source>
</evidence>
<protein>
    <recommendedName>
        <fullName evidence="4">F-box domain-containing protein</fullName>
    </recommendedName>
</protein>
<comment type="caution">
    <text evidence="2">The sequence shown here is derived from an EMBL/GenBank/DDBJ whole genome shotgun (WGS) entry which is preliminary data.</text>
</comment>
<dbReference type="Gene3D" id="3.80.10.10">
    <property type="entry name" value="Ribonuclease Inhibitor"/>
    <property type="match status" value="1"/>
</dbReference>
<evidence type="ECO:0000256" key="1">
    <source>
        <dbReference type="SAM" id="MobiDB-lite"/>
    </source>
</evidence>
<gene>
    <name evidence="2" type="ORF">D6D15_08483</name>
</gene>
<dbReference type="EMBL" id="QZAR01000202">
    <property type="protein sequence ID" value="THW84892.1"/>
    <property type="molecule type" value="Genomic_DNA"/>
</dbReference>
<accession>A0A4S9AX76</accession>
<dbReference type="Proteomes" id="UP000304928">
    <property type="component" value="Unassembled WGS sequence"/>
</dbReference>